<dbReference type="Gene3D" id="3.30.60.230">
    <property type="entry name" value="Lsr2, dimerization domain"/>
    <property type="match status" value="1"/>
</dbReference>
<evidence type="ECO:0000313" key="2">
    <source>
        <dbReference type="EMBL" id="HJG81046.1"/>
    </source>
</evidence>
<name>A0A921MFY7_9MICO</name>
<dbReference type="Proteomes" id="UP000784435">
    <property type="component" value="Unassembled WGS sequence"/>
</dbReference>
<organism evidence="2 3">
    <name type="scientific">Brevibacterium senegalense</name>
    <dbReference type="NCBI Taxonomy" id="1033736"/>
    <lineage>
        <taxon>Bacteria</taxon>
        <taxon>Bacillati</taxon>
        <taxon>Actinomycetota</taxon>
        <taxon>Actinomycetes</taxon>
        <taxon>Micrococcales</taxon>
        <taxon>Brevibacteriaceae</taxon>
        <taxon>Brevibacterium</taxon>
    </lineage>
</organism>
<protein>
    <submittedName>
        <fullName evidence="2">Lsr2 family protein</fullName>
    </submittedName>
</protein>
<dbReference type="InterPro" id="IPR024412">
    <property type="entry name" value="Lsr2_dim_dom"/>
</dbReference>
<comment type="caution">
    <text evidence="2">The sequence shown here is derived from an EMBL/GenBank/DDBJ whole genome shotgun (WGS) entry which is preliminary data.</text>
</comment>
<evidence type="ECO:0000313" key="3">
    <source>
        <dbReference type="Proteomes" id="UP000784435"/>
    </source>
</evidence>
<accession>A0A921MFY7</accession>
<reference evidence="2" key="2">
    <citation type="submission" date="2021-09" db="EMBL/GenBank/DDBJ databases">
        <authorList>
            <person name="Gilroy R."/>
        </authorList>
    </citation>
    <scope>NUCLEOTIDE SEQUENCE</scope>
    <source>
        <strain evidence="2">ChiGjej5B5-7349</strain>
    </source>
</reference>
<gene>
    <name evidence="2" type="ORF">K8V08_11615</name>
</gene>
<dbReference type="Pfam" id="PF11774">
    <property type="entry name" value="Lsr2"/>
    <property type="match status" value="1"/>
</dbReference>
<dbReference type="AlphaFoldDB" id="A0A921MFY7"/>
<evidence type="ECO:0000259" key="1">
    <source>
        <dbReference type="Pfam" id="PF11774"/>
    </source>
</evidence>
<sequence>MAKQFVEVLTSDFSGAQSDEVDTVQFALDGRAYEIELTPDEHTQLQEALKVYIAKSRKASAQVPAAGAKKSGGGAQRKKELAAMRKFLDLRGYDVPKRGRIKAEWEQEWVNAGKPGLD</sequence>
<proteinExistence type="predicted"/>
<dbReference type="GO" id="GO:0003677">
    <property type="term" value="F:DNA binding"/>
    <property type="evidence" value="ECO:0007669"/>
    <property type="project" value="InterPro"/>
</dbReference>
<dbReference type="EMBL" id="DYUK01000252">
    <property type="protein sequence ID" value="HJG81046.1"/>
    <property type="molecule type" value="Genomic_DNA"/>
</dbReference>
<reference evidence="2" key="1">
    <citation type="journal article" date="2021" name="PeerJ">
        <title>Extensive microbial diversity within the chicken gut microbiome revealed by metagenomics and culture.</title>
        <authorList>
            <person name="Gilroy R."/>
            <person name="Ravi A."/>
            <person name="Getino M."/>
            <person name="Pursley I."/>
            <person name="Horton D.L."/>
            <person name="Alikhan N.F."/>
            <person name="Baker D."/>
            <person name="Gharbi K."/>
            <person name="Hall N."/>
            <person name="Watson M."/>
            <person name="Adriaenssens E.M."/>
            <person name="Foster-Nyarko E."/>
            <person name="Jarju S."/>
            <person name="Secka A."/>
            <person name="Antonio M."/>
            <person name="Oren A."/>
            <person name="Chaudhuri R.R."/>
            <person name="La Ragione R."/>
            <person name="Hildebrand F."/>
            <person name="Pallen M.J."/>
        </authorList>
    </citation>
    <scope>NUCLEOTIDE SEQUENCE</scope>
    <source>
        <strain evidence="2">ChiGjej5B5-7349</strain>
    </source>
</reference>
<feature type="domain" description="Lsr2 dimerization" evidence="1">
    <location>
        <begin position="1"/>
        <end position="59"/>
    </location>
</feature>
<dbReference type="InterPro" id="IPR042261">
    <property type="entry name" value="Lsr2-like_dimerization"/>
</dbReference>